<keyword evidence="3" id="KW-1185">Reference proteome</keyword>
<comment type="caution">
    <text evidence="2">The sequence shown here is derived from an EMBL/GenBank/DDBJ whole genome shotgun (WGS) entry which is preliminary data.</text>
</comment>
<dbReference type="InterPro" id="IPR018530">
    <property type="entry name" value="SiaC"/>
</dbReference>
<dbReference type="Proteomes" id="UP000037315">
    <property type="component" value="Unassembled WGS sequence"/>
</dbReference>
<feature type="domain" description="SiaC family regulatory phosphoprotein" evidence="1">
    <location>
        <begin position="13"/>
        <end position="129"/>
    </location>
</feature>
<dbReference type="AlphaFoldDB" id="A0A0J8VT37"/>
<dbReference type="STRING" id="1121863.GCA_000621185_00708"/>
<evidence type="ECO:0000313" key="2">
    <source>
        <dbReference type="EMBL" id="KMV36361.1"/>
    </source>
</evidence>
<dbReference type="EMBL" id="LFEJ01000003">
    <property type="protein sequence ID" value="KMV36361.1"/>
    <property type="molecule type" value="Genomic_DNA"/>
</dbReference>
<reference evidence="2 3" key="1">
    <citation type="submission" date="2015-06" db="EMBL/GenBank/DDBJ databases">
        <title>Genome sequencing of Cronobacter sp. strain DJ34 isolated from petroleum contaminated sludge of Duliajan Oil Fields, Assam, India.</title>
        <authorList>
            <person name="Pal S."/>
            <person name="Banerjee T.D."/>
            <person name="Roy A."/>
            <person name="Sar P."/>
            <person name="Kazy S.K."/>
        </authorList>
    </citation>
    <scope>NUCLEOTIDE SEQUENCE [LARGE SCALE GENOMIC DNA]</scope>
    <source>
        <strain evidence="2 3">DJ34</strain>
    </source>
</reference>
<accession>A0A0J8VT37</accession>
<dbReference type="PATRIC" id="fig|1656095.3.peg.347"/>
<name>A0A0J8VT37_9ENTR</name>
<dbReference type="Pfam" id="PF09345">
    <property type="entry name" value="SiaC"/>
    <property type="match status" value="1"/>
</dbReference>
<sequence length="138" mass="15625">MTETTLTPAVVLAATHSTPEVNFDFAAHRLWLKGEAYPENAAAFFRPLIQAVENWLDASPVDAQPIALHVALSYFNSSSTKLLFEFFECLNSFAKRGKRCELHWYYDEEDDISEEFGQELSLDFTSLTVLLKPELNAC</sequence>
<protein>
    <submittedName>
        <fullName evidence="2">Fe-S oxidoreductase</fullName>
    </submittedName>
</protein>
<dbReference type="OrthoDB" id="5297629at2"/>
<organism evidence="2 3">
    <name type="scientific">Franconibacter pulveris</name>
    <dbReference type="NCBI Taxonomy" id="435910"/>
    <lineage>
        <taxon>Bacteria</taxon>
        <taxon>Pseudomonadati</taxon>
        <taxon>Pseudomonadota</taxon>
        <taxon>Gammaproteobacteria</taxon>
        <taxon>Enterobacterales</taxon>
        <taxon>Enterobacteriaceae</taxon>
        <taxon>Franconibacter</taxon>
    </lineage>
</organism>
<evidence type="ECO:0000259" key="1">
    <source>
        <dbReference type="Pfam" id="PF09345"/>
    </source>
</evidence>
<evidence type="ECO:0000313" key="3">
    <source>
        <dbReference type="Proteomes" id="UP000037315"/>
    </source>
</evidence>
<dbReference type="RefSeq" id="WP_024557785.1">
    <property type="nucleotide sequence ID" value="NZ_LFEJ01000003.1"/>
</dbReference>
<proteinExistence type="predicted"/>
<gene>
    <name evidence="2" type="ORF">ACH50_02835</name>
</gene>